<dbReference type="Proteomes" id="UP000824014">
    <property type="component" value="Unassembled WGS sequence"/>
</dbReference>
<keyword evidence="1" id="KW-0732">Signal</keyword>
<evidence type="ECO:0000256" key="1">
    <source>
        <dbReference type="SAM" id="SignalP"/>
    </source>
</evidence>
<feature type="chain" id="PRO_5039104553" description="LruC domain-containing protein" evidence="1">
    <location>
        <begin position="31"/>
        <end position="509"/>
    </location>
</feature>
<dbReference type="EMBL" id="DXCC01000003">
    <property type="protein sequence ID" value="HIZ14437.1"/>
    <property type="molecule type" value="Genomic_DNA"/>
</dbReference>
<evidence type="ECO:0000313" key="3">
    <source>
        <dbReference type="Proteomes" id="UP000824014"/>
    </source>
</evidence>
<organism evidence="2 3">
    <name type="scientific">Candidatus Tidjanibacter faecipullorum</name>
    <dbReference type="NCBI Taxonomy" id="2838766"/>
    <lineage>
        <taxon>Bacteria</taxon>
        <taxon>Pseudomonadati</taxon>
        <taxon>Bacteroidota</taxon>
        <taxon>Bacteroidia</taxon>
        <taxon>Bacteroidales</taxon>
        <taxon>Rikenellaceae</taxon>
        <taxon>Tidjanibacter</taxon>
    </lineage>
</organism>
<name>A0A9D2DCG5_9BACT</name>
<comment type="caution">
    <text evidence="2">The sequence shown here is derived from an EMBL/GenBank/DDBJ whole genome shotgun (WGS) entry which is preliminary data.</text>
</comment>
<gene>
    <name evidence="2" type="ORF">H9816_00780</name>
</gene>
<sequence length="509" mass="55474">MRIRSAIRRFRRVFRQPANLALALWLGVSAAGCSRPDGRDDGSDRTGLREVEVTFEVGTERGTGASESDTELAAVTFVPDGGLLPRSEPPRVLLSSNNWQQVNDVRIYTFRRDASGAYTYYRPLSQEGTPLDYLPVGAFADKFGLSPWIVWWGGADDRDEAHRYVGRLRLDDGAYRFLALARDDGGSPDPLLADPNRASEAWNWSAWTEGSTRLEEATLACKADTVTAATELFVGCTADPVVVEGTDRYFTRSLTLERAVAGILLYVENIPAEIEGYDPDTELPTGLIVDPTPFRVVSLAVVHGAALSDQVRLADRAAVAGRLAVSTYNYPFNPPTPAHTLLKIDIPASAAICNGVFVDTAPDNVRHPNSLLCGAFAMPQQANVPASSGTGEEYDKSLYLVFYGRSAAQEEFALAWRPIRLAASEGGDPYYYPLLTDHFYSIGHRNLAPDGSTLPEEGDEPIDLTAAVELEIRIDPFWNEYYGGEIGDADPGVGLDPDWGDHPAGNLKP</sequence>
<feature type="signal peptide" evidence="1">
    <location>
        <begin position="1"/>
        <end position="30"/>
    </location>
</feature>
<evidence type="ECO:0008006" key="4">
    <source>
        <dbReference type="Google" id="ProtNLM"/>
    </source>
</evidence>
<proteinExistence type="predicted"/>
<evidence type="ECO:0000313" key="2">
    <source>
        <dbReference type="EMBL" id="HIZ14437.1"/>
    </source>
</evidence>
<protein>
    <recommendedName>
        <fullName evidence="4">LruC domain-containing protein</fullName>
    </recommendedName>
</protein>
<dbReference type="AlphaFoldDB" id="A0A9D2DCG5"/>
<reference evidence="2" key="2">
    <citation type="submission" date="2021-04" db="EMBL/GenBank/DDBJ databases">
        <authorList>
            <person name="Gilroy R."/>
        </authorList>
    </citation>
    <scope>NUCLEOTIDE SEQUENCE</scope>
    <source>
        <strain evidence="2">ChiHjej11B10-19426</strain>
    </source>
</reference>
<dbReference type="PROSITE" id="PS51257">
    <property type="entry name" value="PROKAR_LIPOPROTEIN"/>
    <property type="match status" value="1"/>
</dbReference>
<accession>A0A9D2DCG5</accession>
<reference evidence="2" key="1">
    <citation type="journal article" date="2021" name="PeerJ">
        <title>Extensive microbial diversity within the chicken gut microbiome revealed by metagenomics and culture.</title>
        <authorList>
            <person name="Gilroy R."/>
            <person name="Ravi A."/>
            <person name="Getino M."/>
            <person name="Pursley I."/>
            <person name="Horton D.L."/>
            <person name="Alikhan N.F."/>
            <person name="Baker D."/>
            <person name="Gharbi K."/>
            <person name="Hall N."/>
            <person name="Watson M."/>
            <person name="Adriaenssens E.M."/>
            <person name="Foster-Nyarko E."/>
            <person name="Jarju S."/>
            <person name="Secka A."/>
            <person name="Antonio M."/>
            <person name="Oren A."/>
            <person name="Chaudhuri R.R."/>
            <person name="La Ragione R."/>
            <person name="Hildebrand F."/>
            <person name="Pallen M.J."/>
        </authorList>
    </citation>
    <scope>NUCLEOTIDE SEQUENCE</scope>
    <source>
        <strain evidence="2">ChiHjej11B10-19426</strain>
    </source>
</reference>